<gene>
    <name evidence="1" type="ORF">E1163_00550</name>
</gene>
<accession>A0ABW9RKJ9</accession>
<dbReference type="EMBL" id="SMLW01000167">
    <property type="protein sequence ID" value="MTI23430.1"/>
    <property type="molecule type" value="Genomic_DNA"/>
</dbReference>
<evidence type="ECO:0008006" key="3">
    <source>
        <dbReference type="Google" id="ProtNLM"/>
    </source>
</evidence>
<organism evidence="1 2">
    <name type="scientific">Fulvivirga kasyanovii</name>
    <dbReference type="NCBI Taxonomy" id="396812"/>
    <lineage>
        <taxon>Bacteria</taxon>
        <taxon>Pseudomonadati</taxon>
        <taxon>Bacteroidota</taxon>
        <taxon>Cytophagia</taxon>
        <taxon>Cytophagales</taxon>
        <taxon>Fulvivirgaceae</taxon>
        <taxon>Fulvivirga</taxon>
    </lineage>
</organism>
<dbReference type="Proteomes" id="UP000798808">
    <property type="component" value="Unassembled WGS sequence"/>
</dbReference>
<reference evidence="1 2" key="1">
    <citation type="submission" date="2019-02" db="EMBL/GenBank/DDBJ databases">
        <authorList>
            <person name="Goldberg S.R."/>
            <person name="Haltli B.A."/>
            <person name="Correa H."/>
            <person name="Russell K.G."/>
        </authorList>
    </citation>
    <scope>NUCLEOTIDE SEQUENCE [LARGE SCALE GENOMIC DNA]</scope>
    <source>
        <strain evidence="1 2">JCM 16186</strain>
    </source>
</reference>
<protein>
    <recommendedName>
        <fullName evidence="3">MerR family transcriptional regulator</fullName>
    </recommendedName>
</protein>
<name>A0ABW9RKJ9_9BACT</name>
<comment type="caution">
    <text evidence="1">The sequence shown here is derived from an EMBL/GenBank/DDBJ whole genome shotgun (WGS) entry which is preliminary data.</text>
</comment>
<evidence type="ECO:0000313" key="1">
    <source>
        <dbReference type="EMBL" id="MTI23430.1"/>
    </source>
</evidence>
<evidence type="ECO:0000313" key="2">
    <source>
        <dbReference type="Proteomes" id="UP000798808"/>
    </source>
</evidence>
<sequence length="73" mass="8495">MKEESVNHNSNGNFKPQPMNLSQLAAAYNVNERTIHRWLSPYHDLIGERHGHLYTPRQVIIIVECLGAMPNWR</sequence>
<proteinExistence type="predicted"/>
<dbReference type="RefSeq" id="WP_155168575.1">
    <property type="nucleotide sequence ID" value="NZ_BAAAFL010000013.1"/>
</dbReference>
<keyword evidence="2" id="KW-1185">Reference proteome</keyword>